<reference evidence="10" key="1">
    <citation type="submission" date="2022-01" db="EMBL/GenBank/DDBJ databases">
        <authorList>
            <person name="King R."/>
        </authorList>
    </citation>
    <scope>NUCLEOTIDE SEQUENCE</scope>
</reference>
<dbReference type="SMART" id="SM00240">
    <property type="entry name" value="FHA"/>
    <property type="match status" value="1"/>
</dbReference>
<organism evidence="10 11">
    <name type="scientific">Phyllotreta striolata</name>
    <name type="common">Striped flea beetle</name>
    <name type="synonym">Crioceris striolata</name>
    <dbReference type="NCBI Taxonomy" id="444603"/>
    <lineage>
        <taxon>Eukaryota</taxon>
        <taxon>Metazoa</taxon>
        <taxon>Ecdysozoa</taxon>
        <taxon>Arthropoda</taxon>
        <taxon>Hexapoda</taxon>
        <taxon>Insecta</taxon>
        <taxon>Pterygota</taxon>
        <taxon>Neoptera</taxon>
        <taxon>Endopterygota</taxon>
        <taxon>Coleoptera</taxon>
        <taxon>Polyphaga</taxon>
        <taxon>Cucujiformia</taxon>
        <taxon>Chrysomeloidea</taxon>
        <taxon>Chrysomelidae</taxon>
        <taxon>Galerucinae</taxon>
        <taxon>Alticini</taxon>
        <taxon>Phyllotreta</taxon>
    </lineage>
</organism>
<dbReference type="InterPro" id="IPR036420">
    <property type="entry name" value="BRCT_dom_sf"/>
</dbReference>
<keyword evidence="5" id="KW-0234">DNA repair</keyword>
<evidence type="ECO:0000259" key="9">
    <source>
        <dbReference type="PROSITE" id="PS50006"/>
    </source>
</evidence>
<dbReference type="OrthoDB" id="552194at2759"/>
<comment type="subcellular location">
    <subcellularLocation>
        <location evidence="2">Chromosome</location>
    </subcellularLocation>
    <subcellularLocation>
        <location evidence="1">Nucleus</location>
    </subcellularLocation>
</comment>
<dbReference type="AlphaFoldDB" id="A0A9N9TII6"/>
<evidence type="ECO:0000313" key="10">
    <source>
        <dbReference type="EMBL" id="CAG9859255.1"/>
    </source>
</evidence>
<dbReference type="InterPro" id="IPR043014">
    <property type="entry name" value="Nibrin_BRCT2_sf"/>
</dbReference>
<keyword evidence="3" id="KW-0158">Chromosome</keyword>
<feature type="region of interest" description="Disordered" evidence="8">
    <location>
        <begin position="339"/>
        <end position="359"/>
    </location>
</feature>
<feature type="domain" description="FHA" evidence="9">
    <location>
        <begin position="22"/>
        <end position="75"/>
    </location>
</feature>
<feature type="region of interest" description="Disordered" evidence="8">
    <location>
        <begin position="408"/>
        <end position="478"/>
    </location>
</feature>
<evidence type="ECO:0000256" key="7">
    <source>
        <dbReference type="ARBA" id="ARBA00044757"/>
    </source>
</evidence>
<dbReference type="InterPro" id="IPR008984">
    <property type="entry name" value="SMAD_FHA_dom_sf"/>
</dbReference>
<evidence type="ECO:0000256" key="2">
    <source>
        <dbReference type="ARBA" id="ARBA00004286"/>
    </source>
</evidence>
<comment type="similarity">
    <text evidence="7">Belongs to the Nibrin family.</text>
</comment>
<name>A0A9N9TII6_PHYSR</name>
<gene>
    <name evidence="10" type="ORF">PHYEVI_LOCUS5629</name>
</gene>
<dbReference type="Pfam" id="PF16508">
    <property type="entry name" value="NIBRIN_BRCT_II"/>
    <property type="match status" value="1"/>
</dbReference>
<evidence type="ECO:0000256" key="6">
    <source>
        <dbReference type="ARBA" id="ARBA00023242"/>
    </source>
</evidence>
<accession>A0A9N9TII6</accession>
<dbReference type="GO" id="GO:0005694">
    <property type="term" value="C:chromosome"/>
    <property type="evidence" value="ECO:0007669"/>
    <property type="project" value="UniProtKB-SubCell"/>
</dbReference>
<dbReference type="GO" id="GO:0030870">
    <property type="term" value="C:Mre11 complex"/>
    <property type="evidence" value="ECO:0007669"/>
    <property type="project" value="InterPro"/>
</dbReference>
<dbReference type="GO" id="GO:0000724">
    <property type="term" value="P:double-strand break repair via homologous recombination"/>
    <property type="evidence" value="ECO:0007669"/>
    <property type="project" value="TreeGrafter"/>
</dbReference>
<keyword evidence="4" id="KW-0227">DNA damage</keyword>
<dbReference type="CDD" id="cd22667">
    <property type="entry name" value="FHA_NBN"/>
    <property type="match status" value="1"/>
</dbReference>
<evidence type="ECO:0000313" key="11">
    <source>
        <dbReference type="Proteomes" id="UP001153712"/>
    </source>
</evidence>
<dbReference type="Pfam" id="PF00498">
    <property type="entry name" value="FHA"/>
    <property type="match status" value="1"/>
</dbReference>
<keyword evidence="6" id="KW-0539">Nucleus</keyword>
<evidence type="ECO:0000256" key="1">
    <source>
        <dbReference type="ARBA" id="ARBA00004123"/>
    </source>
</evidence>
<dbReference type="EMBL" id="OU900095">
    <property type="protein sequence ID" value="CAG9859255.1"/>
    <property type="molecule type" value="Genomic_DNA"/>
</dbReference>
<dbReference type="InterPro" id="IPR000253">
    <property type="entry name" value="FHA_dom"/>
</dbReference>
<protein>
    <recommendedName>
        <fullName evidence="9">FHA domain-containing protein</fullName>
    </recommendedName>
</protein>
<dbReference type="PANTHER" id="PTHR12162">
    <property type="entry name" value="NIBRIN-RELATED"/>
    <property type="match status" value="1"/>
</dbReference>
<dbReference type="GO" id="GO:0003684">
    <property type="term" value="F:damaged DNA binding"/>
    <property type="evidence" value="ECO:0007669"/>
    <property type="project" value="TreeGrafter"/>
</dbReference>
<dbReference type="GO" id="GO:0007095">
    <property type="term" value="P:mitotic G2 DNA damage checkpoint signaling"/>
    <property type="evidence" value="ECO:0007669"/>
    <property type="project" value="InterPro"/>
</dbReference>
<evidence type="ECO:0000256" key="5">
    <source>
        <dbReference type="ARBA" id="ARBA00023204"/>
    </source>
</evidence>
<dbReference type="Gene3D" id="3.40.50.10190">
    <property type="entry name" value="BRCT domain"/>
    <property type="match status" value="1"/>
</dbReference>
<dbReference type="SUPFAM" id="SSF52113">
    <property type="entry name" value="BRCT domain"/>
    <property type="match status" value="1"/>
</dbReference>
<dbReference type="SUPFAM" id="SSF49879">
    <property type="entry name" value="SMAD/FHA domain"/>
    <property type="match status" value="1"/>
</dbReference>
<evidence type="ECO:0000256" key="3">
    <source>
        <dbReference type="ARBA" id="ARBA00022454"/>
    </source>
</evidence>
<feature type="compositionally biased region" description="Polar residues" evidence="8">
    <location>
        <begin position="339"/>
        <end position="355"/>
    </location>
</feature>
<dbReference type="InterPro" id="IPR032429">
    <property type="entry name" value="Nibrin_BRCT2"/>
</dbReference>
<dbReference type="PROSITE" id="PS50006">
    <property type="entry name" value="FHA_DOMAIN"/>
    <property type="match status" value="1"/>
</dbReference>
<dbReference type="CDD" id="cd17741">
    <property type="entry name" value="BRCT_nibrin"/>
    <property type="match status" value="1"/>
</dbReference>
<dbReference type="PANTHER" id="PTHR12162:SF0">
    <property type="entry name" value="NIBRIN"/>
    <property type="match status" value="1"/>
</dbReference>
<proteinExistence type="inferred from homology"/>
<dbReference type="InterPro" id="IPR040227">
    <property type="entry name" value="Nibrin-rel"/>
</dbReference>
<keyword evidence="11" id="KW-1185">Reference proteome</keyword>
<dbReference type="Proteomes" id="UP001153712">
    <property type="component" value="Chromosome 2"/>
</dbReference>
<dbReference type="Gene3D" id="3.40.50.10980">
    <property type="entry name" value="Nibrin, BRCT2 domain"/>
    <property type="match status" value="1"/>
</dbReference>
<sequence>MLYFLKSVNSEKTYYLVDKNEFTIGRKDCDILILCDSSISKKHATIRIKEGKKDNLILLEDVGSKYKTFHNDKPIPPNTEISIKCNDKIKFGGLNSVFILKQEEFITTATKLSSTEKNAITNQLQFLNGKYVKDWSPNCTHLSLVKVTCTVKVLQALIDDKPIVSLDYWAKFVDNVKHNIQPPDINDYNKPPFAETLLDIVEIKSNVNRKKLFDNKVFVFYLDAEKANMSDLIEKAGGRSISFESTPVTLKDILKSGEQLIVMHTKEQERHDAYVDIIRYVNERNERLIPFTEVALAIIRGCCEKDCNPSFNRMVEVFNTSSIKPDIGNKQLVQNTQSQFPHQPLSSTTDNQTIPDTMPFEDLPAIKKRKRLALNESDNLKKIKMQEIWVDVVETSVPPSNSCDIQIEESQKTRDNSGKSNPVNVTSSQMGQVEIVKSQKTVDDSGKSKTKRVMDDEENDNPFKKIKMKSEGEKSQSSMWFASNQPKKQQNRVAVSQNSKTNIAEPCSKTTRTDNTSNDSIALSKPNTQTTINRKLNDTRNKTMNTTWMSKNTSIDIDCTANEEEDENLQTYKNLFKNNLIIESLSTLSIRPKENTGNVFSNKVNMKKFKKVKPLHPQNTVIRTDSFIMRDTQNITNALEVSNQSTQINEELNTTRNTATNVTKKTKGHRVFTI</sequence>
<evidence type="ECO:0000256" key="4">
    <source>
        <dbReference type="ARBA" id="ARBA00022763"/>
    </source>
</evidence>
<feature type="compositionally biased region" description="Polar residues" evidence="8">
    <location>
        <begin position="418"/>
        <end position="431"/>
    </location>
</feature>
<feature type="region of interest" description="Disordered" evidence="8">
    <location>
        <begin position="496"/>
        <end position="524"/>
    </location>
</feature>
<dbReference type="Gene3D" id="2.60.200.20">
    <property type="match status" value="1"/>
</dbReference>
<evidence type="ECO:0000256" key="8">
    <source>
        <dbReference type="SAM" id="MobiDB-lite"/>
    </source>
</evidence>